<sequence length="933" mass="101454">ELQKQSGNYTSVPQSSATVPLVSSAATPIIKSGSAVVQARLGFNSFTPIPSESLVLSAITSLLNSRFKNLSDSLNVLDFAYENVSETSYAVIFTFSISNISIPENPDLRNDTYTQVENIINNELNTLLNVPGAEPFAPNTSKFTSSGKQIEGVIEYILQYGDSNIPISILSELQKQSGNYTSVPQSSATVPLVSSAATPIIKSGSAVVQARLGFNSFTPIPSESLVLSAITSLLNSRFKNLSDSLNVLDFAYENVSETSYAVIFTFSISNISIPENPDLRNDTYTQVENIINNALNTLLNAPGAEPFAPNTSKFTSSGKQIEGVIEYILQYGDSNIPISILSELQKQSGNYTSVPQSSATVPLVSSAATPIIKSGSAVVQARLGFNSFTPIPSESLVLSAITSLLNSRFKNLSDSLNVLDFAYENVSETSYAVIFTFSISNISIPENPDLRNDTYTQVENIINNALNRLLNAPGAEPFAPNTSKFTSSGKQIEGVIEYILQYGDSNTPISILSELQKQSGNYTSVPQSSATVPLVSSAATPIIKSGSAVVQARLGFNSFTPIPSESLVLSAITSLLNPRFKNLSDSVNVLNFTYENISETSYAIFTFSISNISIPENPDLRNDTYNQVENIINNALTIILAGPVNSTLRPQNSNFTNIFNQIVGEMLYNFQKENITQLINLLNILNGLTPTTSPPSILGTVLIYIRLVFKNLTNVPSEADVLKAANALLDSSVRLARDTERVRVYNPVSIQNVTYQIFGNNSYIISFGFEISNISFTVNTGLRNETYDVIQSTINHLLNRILNAPNSTQFTFPRANYMSNSTMIVADSEYVFSEGDINFKPSGFLSQILIVSGLSSPNPNTTVHTSNESSTLTEKELPGLALAIIIPCIITIILIPCWILLCCLLCGCCAGLRRRYSRRRSYNVQYTTRNGLF</sequence>
<keyword evidence="1" id="KW-1133">Transmembrane helix</keyword>
<dbReference type="Proteomes" id="UP000593565">
    <property type="component" value="Unassembled WGS sequence"/>
</dbReference>
<evidence type="ECO:0000313" key="2">
    <source>
        <dbReference type="EMBL" id="KAF4090842.1"/>
    </source>
</evidence>
<proteinExistence type="predicted"/>
<accession>A0A7J6B737</accession>
<protein>
    <submittedName>
        <fullName evidence="2">Uncharacterized protein</fullName>
    </submittedName>
</protein>
<feature type="non-terminal residue" evidence="2">
    <location>
        <position position="933"/>
    </location>
</feature>
<name>A0A7J6B737_AMEME</name>
<organism evidence="2 3">
    <name type="scientific">Ameiurus melas</name>
    <name type="common">Black bullhead</name>
    <name type="synonym">Silurus melas</name>
    <dbReference type="NCBI Taxonomy" id="219545"/>
    <lineage>
        <taxon>Eukaryota</taxon>
        <taxon>Metazoa</taxon>
        <taxon>Chordata</taxon>
        <taxon>Craniata</taxon>
        <taxon>Vertebrata</taxon>
        <taxon>Euteleostomi</taxon>
        <taxon>Actinopterygii</taxon>
        <taxon>Neopterygii</taxon>
        <taxon>Teleostei</taxon>
        <taxon>Ostariophysi</taxon>
        <taxon>Siluriformes</taxon>
        <taxon>Ictaluridae</taxon>
        <taxon>Ameiurus</taxon>
    </lineage>
</organism>
<dbReference type="EMBL" id="JAAGNN010000004">
    <property type="protein sequence ID" value="KAF4090842.1"/>
    <property type="molecule type" value="Genomic_DNA"/>
</dbReference>
<keyword evidence="3" id="KW-1185">Reference proteome</keyword>
<evidence type="ECO:0000256" key="1">
    <source>
        <dbReference type="SAM" id="Phobius"/>
    </source>
</evidence>
<keyword evidence="1" id="KW-0812">Transmembrane</keyword>
<dbReference type="AlphaFoldDB" id="A0A7J6B737"/>
<evidence type="ECO:0000313" key="3">
    <source>
        <dbReference type="Proteomes" id="UP000593565"/>
    </source>
</evidence>
<comment type="caution">
    <text evidence="2">The sequence shown here is derived from an EMBL/GenBank/DDBJ whole genome shotgun (WGS) entry which is preliminary data.</text>
</comment>
<gene>
    <name evidence="2" type="ORF">AMELA_G00056470</name>
</gene>
<keyword evidence="1" id="KW-0472">Membrane</keyword>
<reference evidence="2 3" key="1">
    <citation type="submission" date="2020-02" db="EMBL/GenBank/DDBJ databases">
        <title>A chromosome-scale genome assembly of the black bullhead catfish (Ameiurus melas).</title>
        <authorList>
            <person name="Wen M."/>
            <person name="Zham M."/>
            <person name="Cabau C."/>
            <person name="Klopp C."/>
            <person name="Donnadieu C."/>
            <person name="Roques C."/>
            <person name="Bouchez O."/>
            <person name="Lampietro C."/>
            <person name="Jouanno E."/>
            <person name="Herpin A."/>
            <person name="Louis A."/>
            <person name="Berthelot C."/>
            <person name="Parey E."/>
            <person name="Roest-Crollius H."/>
            <person name="Braasch I."/>
            <person name="Postlethwait J."/>
            <person name="Robinson-Rechavi M."/>
            <person name="Echchiki A."/>
            <person name="Begum T."/>
            <person name="Montfort J."/>
            <person name="Schartl M."/>
            <person name="Bobe J."/>
            <person name="Guiguen Y."/>
        </authorList>
    </citation>
    <scope>NUCLEOTIDE SEQUENCE [LARGE SCALE GENOMIC DNA]</scope>
    <source>
        <strain evidence="2">M_S1</strain>
        <tissue evidence="2">Blood</tissue>
    </source>
</reference>
<feature type="transmembrane region" description="Helical" evidence="1">
    <location>
        <begin position="879"/>
        <end position="912"/>
    </location>
</feature>